<protein>
    <recommendedName>
        <fullName evidence="4">Heparinase II N-terminal domain-containing protein</fullName>
    </recommendedName>
</protein>
<dbReference type="AlphaFoldDB" id="A0A6I1E110"/>
<comment type="caution">
    <text evidence="2">The sequence shown here is derived from an EMBL/GenBank/DDBJ whole genome shotgun (WGS) entry which is preliminary data.</text>
</comment>
<proteinExistence type="predicted"/>
<dbReference type="RefSeq" id="WP_152130047.1">
    <property type="nucleotide sequence ID" value="NZ_WELG01000001.1"/>
</dbReference>
<sequence>MSKYQFLFIICLCSSIRLFADTVLEPWTYSENFEDRALGAWASYPLWQDTAYDPNFRIDEMVPGDPNISIVQKVTPYTHVDNYAGAQKLLDMYLTSRSKIKFRYYVKTHLAPEFIKVRFAAGELGKLDVTIPAPKTNTWEWVTVDFNDVIKENPGIMNKEQVKIYALAILTKIPKADPKMPFYLGLDDIVFEGERDMVFRFSEPTMHKLPEYKPFIPEKPYHYGDEFKLKGEWPLQATKVQLELVSYTDREHVVYKGRLSKKNGLWTLSSMKLSFPDGLYLGKLTAYQGSKQLSDTEFTIHIAPKVSKIDGVHPRLLYDDEKKKWIQERFKQPQFEKVYNDIAKKAREEREKVPVESLVFDLDQFPDEDWLPTWSAWGSHIYSTDGALRMNAMAYTFHGDKEAGMYVKNVLLKLSEWPNWGHPWQIKRGRFSEHRTGSWSHRVAEAYDLTYDLMTDEESSKIRKAIIDNIVKGSFRTYVYNDNITSNTSNWLGMISGGAMMSMAAIYGDGPDVENLEPYFTGTMMKYYEFITKVTDSNDGSWGEGLGYNNYTFSNMGYSVPSLKNVFNIDLSAPLIGTYNEYIWGGIIKDRHWFEYGDSGGNMNPATNWAFLLDMQKEPRLGWFYNYLKKGGYIESNTQASNGDSGIKEGTSAGENETIQDVFYDTKNVKEDSPFDESPVKMFKNVGTTVFKSGWEKDDFVFVMRTGAFYNHQHLDQGSFWLADRGNIFIEERHLKNSNYYDDPLYQPWLTQPVGHSTILIDGNHQSQRVGDPLNFAPGFDDHAFIDQFLDGKKAAFSAGDIGRLYWGKVKSLTRNVVYLKPRTLLMLDIAVPNEEDHDVTLLYQTLRLEDIKADKEASSITKGGSSLNIVHLSPSVMDVEAVETPHYLKTLLNVRPLEREGMLTVTARTQGKPLVMANVLSVTDEGSMPDVDVQTHDGFVSGTIEGNKIAFTTEPGQIYSVEEMETDAVSVVWDNGVTFVASATIFSKNGHNLLKSDLPMTFEVSGQQIKFYRSSEGKVTLGVSKRPSSVKINGKRVKNYTYKNSEKTIELSLPQGEGVIVTE</sequence>
<dbReference type="Gene3D" id="2.70.98.70">
    <property type="match status" value="1"/>
</dbReference>
<evidence type="ECO:0008006" key="4">
    <source>
        <dbReference type="Google" id="ProtNLM"/>
    </source>
</evidence>
<dbReference type="Gene3D" id="1.50.10.100">
    <property type="entry name" value="Chondroitin AC/alginate lyase"/>
    <property type="match status" value="1"/>
</dbReference>
<organism evidence="2 3">
    <name type="scientific">Flagellimonas olearia</name>
    <dbReference type="NCBI Taxonomy" id="552546"/>
    <lineage>
        <taxon>Bacteria</taxon>
        <taxon>Pseudomonadati</taxon>
        <taxon>Bacteroidota</taxon>
        <taxon>Flavobacteriia</taxon>
        <taxon>Flavobacteriales</taxon>
        <taxon>Flavobacteriaceae</taxon>
        <taxon>Flagellimonas</taxon>
    </lineage>
</organism>
<dbReference type="PANTHER" id="PTHR38045:SF1">
    <property type="entry name" value="HEPARINASE II_III-LIKE PROTEIN"/>
    <property type="match status" value="1"/>
</dbReference>
<accession>A0A6I1E110</accession>
<feature type="chain" id="PRO_5026104073" description="Heparinase II N-terminal domain-containing protein" evidence="1">
    <location>
        <begin position="21"/>
        <end position="1064"/>
    </location>
</feature>
<evidence type="ECO:0000256" key="1">
    <source>
        <dbReference type="SAM" id="SignalP"/>
    </source>
</evidence>
<dbReference type="Proteomes" id="UP000429785">
    <property type="component" value="Unassembled WGS sequence"/>
</dbReference>
<keyword evidence="1" id="KW-0732">Signal</keyword>
<dbReference type="PANTHER" id="PTHR38045">
    <property type="entry name" value="CHROMOSOME 1, WHOLE GENOME SHOTGUN SEQUENCE"/>
    <property type="match status" value="1"/>
</dbReference>
<evidence type="ECO:0000313" key="3">
    <source>
        <dbReference type="Proteomes" id="UP000429785"/>
    </source>
</evidence>
<dbReference type="SUPFAM" id="SSF48230">
    <property type="entry name" value="Chondroitin AC/alginate lyase"/>
    <property type="match status" value="1"/>
</dbReference>
<dbReference type="EMBL" id="WELG01000001">
    <property type="protein sequence ID" value="KAB7530099.1"/>
    <property type="molecule type" value="Genomic_DNA"/>
</dbReference>
<dbReference type="OrthoDB" id="9147455at2"/>
<dbReference type="InterPro" id="IPR008929">
    <property type="entry name" value="Chondroitin_lyas"/>
</dbReference>
<name>A0A6I1E110_9FLAO</name>
<reference evidence="2 3" key="1">
    <citation type="submission" date="2019-10" db="EMBL/GenBank/DDBJ databases">
        <title>Muricauda olearia CL-SS4 JCM15563 genome.</title>
        <authorList>
            <person name="Liu L."/>
        </authorList>
    </citation>
    <scope>NUCLEOTIDE SEQUENCE [LARGE SCALE GENOMIC DNA]</scope>
    <source>
        <strain evidence="2 3">CL-SS4</strain>
    </source>
</reference>
<gene>
    <name evidence="2" type="ORF">F8C76_00835</name>
</gene>
<evidence type="ECO:0000313" key="2">
    <source>
        <dbReference type="EMBL" id="KAB7530099.1"/>
    </source>
</evidence>
<feature type="signal peptide" evidence="1">
    <location>
        <begin position="1"/>
        <end position="20"/>
    </location>
</feature>